<dbReference type="AlphaFoldDB" id="A0A5M3M9X2"/>
<dbReference type="PANTHER" id="PTHR31902">
    <property type="entry name" value="ACTIN PATCHES DISTAL PROTEIN 1"/>
    <property type="match status" value="1"/>
</dbReference>
<evidence type="ECO:0000313" key="1">
    <source>
        <dbReference type="EMBL" id="EIW75590.1"/>
    </source>
</evidence>
<keyword evidence="2" id="KW-1185">Reference proteome</keyword>
<dbReference type="InterPro" id="IPR009737">
    <property type="entry name" value="Aim32/Apd1-like"/>
</dbReference>
<comment type="caution">
    <text evidence="1">The sequence shown here is derived from an EMBL/GenBank/DDBJ whole genome shotgun (WGS) entry which is preliminary data.</text>
</comment>
<name>A0A5M3M9X2_CONPW</name>
<proteinExistence type="predicted"/>
<dbReference type="OrthoDB" id="10253744at2759"/>
<evidence type="ECO:0008006" key="3">
    <source>
        <dbReference type="Google" id="ProtNLM"/>
    </source>
</evidence>
<gene>
    <name evidence="1" type="ORF">CONPUDRAFT_112147</name>
</gene>
<dbReference type="RefSeq" id="XP_007774294.1">
    <property type="nucleotide sequence ID" value="XM_007776104.1"/>
</dbReference>
<dbReference type="EMBL" id="JH711588">
    <property type="protein sequence ID" value="EIW75590.1"/>
    <property type="molecule type" value="Genomic_DNA"/>
</dbReference>
<dbReference type="CDD" id="cd03062">
    <property type="entry name" value="TRX_Fd_Sucrase"/>
    <property type="match status" value="1"/>
</dbReference>
<sequence>MLRHVRRLATSATGALPDLVGTAPSHRSYIFLHTPQPPSEYPARYATPLQRALLLRTVKWGGSVNFSWSPEQPAYPIAASGDQAYHLTAFSRNGRLALEGVRMENVEEVAKRLQEHAEGGAIAVKKDEDVHLYVCTHGSRDCRCGDTGGAVVRALQEELKRRNAQDPNGPSSRVKVAETAHVGGHKYAANILVYPHGEWLGYVEPEDVPAVLDAVFKRPTRPASASDPPLCPPHWRGRMGLAKDEQIELFQATAQAA</sequence>
<dbReference type="PANTHER" id="PTHR31902:SF14">
    <property type="entry name" value="ACTIN PATCHES DISTAL PROTEIN 1"/>
    <property type="match status" value="1"/>
</dbReference>
<dbReference type="Proteomes" id="UP000053558">
    <property type="component" value="Unassembled WGS sequence"/>
</dbReference>
<protein>
    <recommendedName>
        <fullName evidence="3">Sucraseferredoxin-like protein</fullName>
    </recommendedName>
</protein>
<dbReference type="OMA" id="SRDCRCG"/>
<organism evidence="1 2">
    <name type="scientific">Coniophora puteana (strain RWD-64-598)</name>
    <name type="common">Brown rot fungus</name>
    <dbReference type="NCBI Taxonomy" id="741705"/>
    <lineage>
        <taxon>Eukaryota</taxon>
        <taxon>Fungi</taxon>
        <taxon>Dikarya</taxon>
        <taxon>Basidiomycota</taxon>
        <taxon>Agaricomycotina</taxon>
        <taxon>Agaricomycetes</taxon>
        <taxon>Agaricomycetidae</taxon>
        <taxon>Boletales</taxon>
        <taxon>Coniophorineae</taxon>
        <taxon>Coniophoraceae</taxon>
        <taxon>Coniophora</taxon>
    </lineage>
</organism>
<evidence type="ECO:0000313" key="2">
    <source>
        <dbReference type="Proteomes" id="UP000053558"/>
    </source>
</evidence>
<dbReference type="Gene3D" id="3.40.30.10">
    <property type="entry name" value="Glutaredoxin"/>
    <property type="match status" value="1"/>
</dbReference>
<accession>A0A5M3M9X2</accession>
<dbReference type="GeneID" id="19198928"/>
<dbReference type="KEGG" id="cput:CONPUDRAFT_112147"/>
<dbReference type="InterPro" id="IPR036249">
    <property type="entry name" value="Thioredoxin-like_sf"/>
</dbReference>
<dbReference type="Pfam" id="PF06999">
    <property type="entry name" value="Suc_Fer-like"/>
    <property type="match status" value="1"/>
</dbReference>
<dbReference type="SUPFAM" id="SSF52833">
    <property type="entry name" value="Thioredoxin-like"/>
    <property type="match status" value="1"/>
</dbReference>
<reference evidence="2" key="1">
    <citation type="journal article" date="2012" name="Science">
        <title>The Paleozoic origin of enzymatic lignin decomposition reconstructed from 31 fungal genomes.</title>
        <authorList>
            <person name="Floudas D."/>
            <person name="Binder M."/>
            <person name="Riley R."/>
            <person name="Barry K."/>
            <person name="Blanchette R.A."/>
            <person name="Henrissat B."/>
            <person name="Martinez A.T."/>
            <person name="Otillar R."/>
            <person name="Spatafora J.W."/>
            <person name="Yadav J.S."/>
            <person name="Aerts A."/>
            <person name="Benoit I."/>
            <person name="Boyd A."/>
            <person name="Carlson A."/>
            <person name="Copeland A."/>
            <person name="Coutinho P.M."/>
            <person name="de Vries R.P."/>
            <person name="Ferreira P."/>
            <person name="Findley K."/>
            <person name="Foster B."/>
            <person name="Gaskell J."/>
            <person name="Glotzer D."/>
            <person name="Gorecki P."/>
            <person name="Heitman J."/>
            <person name="Hesse C."/>
            <person name="Hori C."/>
            <person name="Igarashi K."/>
            <person name="Jurgens J.A."/>
            <person name="Kallen N."/>
            <person name="Kersten P."/>
            <person name="Kohler A."/>
            <person name="Kuees U."/>
            <person name="Kumar T.K.A."/>
            <person name="Kuo A."/>
            <person name="LaButti K."/>
            <person name="Larrondo L.F."/>
            <person name="Lindquist E."/>
            <person name="Ling A."/>
            <person name="Lombard V."/>
            <person name="Lucas S."/>
            <person name="Lundell T."/>
            <person name="Martin R."/>
            <person name="McLaughlin D.J."/>
            <person name="Morgenstern I."/>
            <person name="Morin E."/>
            <person name="Murat C."/>
            <person name="Nagy L.G."/>
            <person name="Nolan M."/>
            <person name="Ohm R.A."/>
            <person name="Patyshakuliyeva A."/>
            <person name="Rokas A."/>
            <person name="Ruiz-Duenas F.J."/>
            <person name="Sabat G."/>
            <person name="Salamov A."/>
            <person name="Samejima M."/>
            <person name="Schmutz J."/>
            <person name="Slot J.C."/>
            <person name="St John F."/>
            <person name="Stenlid J."/>
            <person name="Sun H."/>
            <person name="Sun S."/>
            <person name="Syed K."/>
            <person name="Tsang A."/>
            <person name="Wiebenga A."/>
            <person name="Young D."/>
            <person name="Pisabarro A."/>
            <person name="Eastwood D.C."/>
            <person name="Martin F."/>
            <person name="Cullen D."/>
            <person name="Grigoriev I.V."/>
            <person name="Hibbett D.S."/>
        </authorList>
    </citation>
    <scope>NUCLEOTIDE SEQUENCE [LARGE SCALE GENOMIC DNA]</scope>
    <source>
        <strain evidence="2">RWD-64-598 SS2</strain>
    </source>
</reference>